<dbReference type="OMA" id="AISMIYV"/>
<dbReference type="KEGG" id="cmt:CCM_08598"/>
<sequence>MAGGVKKPVNIFRLKNLGEPQGVFNWRLWFAVVSFGLLGAARGIDEGLISGAFNSDDFQSAIRYSTYTTVQKANIKANVSSMVQLGSVAGAMMYGCLDLARGGMIRLGQHWHRPIFVTSTPPAIHAKGVQAVPLDGDHPTLAFIVCDRIGRIQATRFLCILWILGIIIFMIGGVNGNLAAIYAGRFIAGLGVGQTPVVGPVYIAEIAPASIRGLCTCFFTGAVYIGIVLAYFTNYGASLHISNHSHNQWLVPTSLHLIMAGIIFILMFFQKESPRFLVKQGRPDKAAEVLSYIRQQPLDSDLVVGETSMIQAALDHELEATRGFGFVGMVKEMFLDKSNLYRVYMATMVQLLSQWSGAGSITLYAVDLFKIIGITGKQEGLLVTAVFGIVKLVAALACALFLVDVIGRKLSLLLGITLQSIAMIYVASFLTSVPQLGVVDKFKLPAKDISSSRGAIAMIFLSGFGWALGWNSMQYLLTAELFPLRIRALATSWAMTLHFANQYGNSRAVPNMLLAVDNGGISPKGTFWCFAAITLLGGLWVLVSVPETSGRSLESMDRLFDLPWYKIGLYGNKDAELQDEAYNEKAQAAHEMHGMGQHVESTAGHVEEKPRTIGV</sequence>
<keyword evidence="4 7" id="KW-0812">Transmembrane</keyword>
<evidence type="ECO:0000256" key="4">
    <source>
        <dbReference type="ARBA" id="ARBA00022692"/>
    </source>
</evidence>
<dbReference type="eggNOG" id="KOG0254">
    <property type="taxonomic scope" value="Eukaryota"/>
</dbReference>
<feature type="transmembrane region" description="Helical" evidence="7">
    <location>
        <begin position="453"/>
        <end position="472"/>
    </location>
</feature>
<evidence type="ECO:0000256" key="5">
    <source>
        <dbReference type="ARBA" id="ARBA00022989"/>
    </source>
</evidence>
<dbReference type="PROSITE" id="PS00216">
    <property type="entry name" value="SUGAR_TRANSPORT_1"/>
    <property type="match status" value="1"/>
</dbReference>
<dbReference type="InterPro" id="IPR020846">
    <property type="entry name" value="MFS_dom"/>
</dbReference>
<comment type="subcellular location">
    <subcellularLocation>
        <location evidence="1">Membrane</location>
        <topology evidence="1">Multi-pass membrane protein</topology>
    </subcellularLocation>
</comment>
<accession>G3JRW0</accession>
<dbReference type="RefSeq" id="XP_006673798.1">
    <property type="nucleotide sequence ID" value="XM_006673735.1"/>
</dbReference>
<dbReference type="Gene3D" id="1.20.1250.20">
    <property type="entry name" value="MFS general substrate transporter like domains"/>
    <property type="match status" value="1"/>
</dbReference>
<dbReference type="InterPro" id="IPR036259">
    <property type="entry name" value="MFS_trans_sf"/>
</dbReference>
<feature type="domain" description="Major facilitator superfamily (MFS) profile" evidence="8">
    <location>
        <begin position="31"/>
        <end position="549"/>
    </location>
</feature>
<dbReference type="InterPro" id="IPR003663">
    <property type="entry name" value="Sugar/inositol_transpt"/>
</dbReference>
<feature type="transmembrane region" description="Helical" evidence="7">
    <location>
        <begin position="249"/>
        <end position="269"/>
    </location>
</feature>
<evidence type="ECO:0000256" key="1">
    <source>
        <dbReference type="ARBA" id="ARBA00004141"/>
    </source>
</evidence>
<evidence type="ECO:0000256" key="2">
    <source>
        <dbReference type="ARBA" id="ARBA00010992"/>
    </source>
</evidence>
<keyword evidence="5 7" id="KW-1133">Transmembrane helix</keyword>
<keyword evidence="6 7" id="KW-0472">Membrane</keyword>
<dbReference type="VEuPathDB" id="FungiDB:CCM_08598"/>
<comment type="similarity">
    <text evidence="2">Belongs to the major facilitator superfamily. Sugar transporter (TC 2.A.1.1) family.</text>
</comment>
<protein>
    <submittedName>
        <fullName evidence="9">MFS quinate transporter, putative</fullName>
    </submittedName>
</protein>
<dbReference type="PANTHER" id="PTHR48022:SF8">
    <property type="entry name" value="MAJOR FACILITATOR SUPERFAMILY (MFS) PROFILE DOMAIN-CONTAINING PROTEIN-RELATED"/>
    <property type="match status" value="1"/>
</dbReference>
<dbReference type="Proteomes" id="UP000001610">
    <property type="component" value="Unassembled WGS sequence"/>
</dbReference>
<proteinExistence type="inferred from homology"/>
<feature type="transmembrane region" description="Helical" evidence="7">
    <location>
        <begin position="381"/>
        <end position="403"/>
    </location>
</feature>
<organism evidence="9 10">
    <name type="scientific">Cordyceps militaris (strain CM01)</name>
    <name type="common">Caterpillar fungus</name>
    <dbReference type="NCBI Taxonomy" id="983644"/>
    <lineage>
        <taxon>Eukaryota</taxon>
        <taxon>Fungi</taxon>
        <taxon>Dikarya</taxon>
        <taxon>Ascomycota</taxon>
        <taxon>Pezizomycotina</taxon>
        <taxon>Sordariomycetes</taxon>
        <taxon>Hypocreomycetidae</taxon>
        <taxon>Hypocreales</taxon>
        <taxon>Cordycipitaceae</taxon>
        <taxon>Cordyceps</taxon>
    </lineage>
</organism>
<dbReference type="InterPro" id="IPR005828">
    <property type="entry name" value="MFS_sugar_transport-like"/>
</dbReference>
<evidence type="ECO:0000256" key="7">
    <source>
        <dbReference type="SAM" id="Phobius"/>
    </source>
</evidence>
<dbReference type="InterPro" id="IPR005829">
    <property type="entry name" value="Sugar_transporter_CS"/>
</dbReference>
<dbReference type="PROSITE" id="PS00217">
    <property type="entry name" value="SUGAR_TRANSPORT_2"/>
    <property type="match status" value="1"/>
</dbReference>
<evidence type="ECO:0000313" key="10">
    <source>
        <dbReference type="Proteomes" id="UP000001610"/>
    </source>
</evidence>
<feature type="transmembrane region" description="Helical" evidence="7">
    <location>
        <begin position="343"/>
        <end position="366"/>
    </location>
</feature>
<dbReference type="Pfam" id="PF00083">
    <property type="entry name" value="Sugar_tr"/>
    <property type="match status" value="1"/>
</dbReference>
<dbReference type="SUPFAM" id="SSF103473">
    <property type="entry name" value="MFS general substrate transporter"/>
    <property type="match status" value="1"/>
</dbReference>
<gene>
    <name evidence="9" type="ORF">CCM_08598</name>
</gene>
<keyword evidence="10" id="KW-1185">Reference proteome</keyword>
<dbReference type="GO" id="GO:0016020">
    <property type="term" value="C:membrane"/>
    <property type="evidence" value="ECO:0007669"/>
    <property type="project" value="UniProtKB-SubCell"/>
</dbReference>
<evidence type="ECO:0000256" key="3">
    <source>
        <dbReference type="ARBA" id="ARBA00022448"/>
    </source>
</evidence>
<feature type="transmembrane region" description="Helical" evidence="7">
    <location>
        <begin position="157"/>
        <end position="174"/>
    </location>
</feature>
<feature type="transmembrane region" description="Helical" evidence="7">
    <location>
        <begin position="410"/>
        <end position="433"/>
    </location>
</feature>
<dbReference type="PANTHER" id="PTHR48022">
    <property type="entry name" value="PLASTIDIC GLUCOSE TRANSPORTER 4"/>
    <property type="match status" value="1"/>
</dbReference>
<name>G3JRW0_CORMM</name>
<dbReference type="GeneID" id="18170604"/>
<reference evidence="9 10" key="1">
    <citation type="journal article" date="2011" name="Genome Biol.">
        <title>Genome sequence of the insect pathogenic fungus Cordyceps militaris, a valued traditional Chinese medicine.</title>
        <authorList>
            <person name="Zheng P."/>
            <person name="Xia Y."/>
            <person name="Xiao G."/>
            <person name="Xiong C."/>
            <person name="Hu X."/>
            <person name="Zhang S."/>
            <person name="Zheng H."/>
            <person name="Huang Y."/>
            <person name="Zhou Y."/>
            <person name="Wang S."/>
            <person name="Zhao G.P."/>
            <person name="Liu X."/>
            <person name="St Leger R.J."/>
            <person name="Wang C."/>
        </authorList>
    </citation>
    <scope>NUCLEOTIDE SEQUENCE [LARGE SCALE GENOMIC DNA]</scope>
    <source>
        <strain evidence="9 10">CM01</strain>
    </source>
</reference>
<dbReference type="InterPro" id="IPR050360">
    <property type="entry name" value="MFS_Sugar_Transporters"/>
</dbReference>
<dbReference type="PROSITE" id="PS50850">
    <property type="entry name" value="MFS"/>
    <property type="match status" value="1"/>
</dbReference>
<dbReference type="InParanoid" id="G3JRW0"/>
<feature type="transmembrane region" description="Helical" evidence="7">
    <location>
        <begin position="180"/>
        <end position="203"/>
    </location>
</feature>
<evidence type="ECO:0000259" key="8">
    <source>
        <dbReference type="PROSITE" id="PS50850"/>
    </source>
</evidence>
<dbReference type="HOGENOM" id="CLU_001265_30_12_1"/>
<dbReference type="GO" id="GO:0005351">
    <property type="term" value="F:carbohydrate:proton symporter activity"/>
    <property type="evidence" value="ECO:0007669"/>
    <property type="project" value="TreeGrafter"/>
</dbReference>
<evidence type="ECO:0000256" key="6">
    <source>
        <dbReference type="ARBA" id="ARBA00023136"/>
    </source>
</evidence>
<evidence type="ECO:0000313" key="9">
    <source>
        <dbReference type="EMBL" id="EGX88553.1"/>
    </source>
</evidence>
<dbReference type="PRINTS" id="PR00171">
    <property type="entry name" value="SUGRTRNSPORT"/>
</dbReference>
<feature type="transmembrane region" description="Helical" evidence="7">
    <location>
        <begin position="215"/>
        <end position="237"/>
    </location>
</feature>
<dbReference type="EMBL" id="JH126405">
    <property type="protein sequence ID" value="EGX88553.1"/>
    <property type="molecule type" value="Genomic_DNA"/>
</dbReference>
<dbReference type="OrthoDB" id="5296287at2759"/>
<keyword evidence="3" id="KW-0813">Transport</keyword>
<dbReference type="AlphaFoldDB" id="G3JRW0"/>
<dbReference type="FunFam" id="1.20.1250.20:FF:000313">
    <property type="entry name" value="MFS quinate transporter"/>
    <property type="match status" value="1"/>
</dbReference>